<organism evidence="1 2">
    <name type="scientific">Cichorium intybus</name>
    <name type="common">Chicory</name>
    <dbReference type="NCBI Taxonomy" id="13427"/>
    <lineage>
        <taxon>Eukaryota</taxon>
        <taxon>Viridiplantae</taxon>
        <taxon>Streptophyta</taxon>
        <taxon>Embryophyta</taxon>
        <taxon>Tracheophyta</taxon>
        <taxon>Spermatophyta</taxon>
        <taxon>Magnoliopsida</taxon>
        <taxon>eudicotyledons</taxon>
        <taxon>Gunneridae</taxon>
        <taxon>Pentapetalae</taxon>
        <taxon>asterids</taxon>
        <taxon>campanulids</taxon>
        <taxon>Asterales</taxon>
        <taxon>Asteraceae</taxon>
        <taxon>Cichorioideae</taxon>
        <taxon>Cichorieae</taxon>
        <taxon>Cichoriinae</taxon>
        <taxon>Cichorium</taxon>
    </lineage>
</organism>
<proteinExistence type="predicted"/>
<evidence type="ECO:0000313" key="2">
    <source>
        <dbReference type="Proteomes" id="UP001055811"/>
    </source>
</evidence>
<protein>
    <submittedName>
        <fullName evidence="1">Uncharacterized protein</fullName>
    </submittedName>
</protein>
<sequence length="141" mass="16083">MRFLYICFLKPNHRLDRLLSGFCRVCLDAISLHLISCCERQQNQSKQTQRNPRSSRLPSPLAHRLKPSLAPHGEGMNTSSRKSSCRNSKQNKKETPQWAETQPQEIMLVRDDLAILLLRPVLVCAHVNQPNKQGKDASRGI</sequence>
<gene>
    <name evidence="1" type="ORF">L2E82_02362</name>
</gene>
<evidence type="ECO:0000313" key="1">
    <source>
        <dbReference type="EMBL" id="KAI3789562.1"/>
    </source>
</evidence>
<keyword evidence="2" id="KW-1185">Reference proteome</keyword>
<reference evidence="1 2" key="2">
    <citation type="journal article" date="2022" name="Mol. Ecol. Resour.">
        <title>The genomes of chicory, endive, great burdock and yacon provide insights into Asteraceae paleo-polyploidization history and plant inulin production.</title>
        <authorList>
            <person name="Fan W."/>
            <person name="Wang S."/>
            <person name="Wang H."/>
            <person name="Wang A."/>
            <person name="Jiang F."/>
            <person name="Liu H."/>
            <person name="Zhao H."/>
            <person name="Xu D."/>
            <person name="Zhang Y."/>
        </authorList>
    </citation>
    <scope>NUCLEOTIDE SEQUENCE [LARGE SCALE GENOMIC DNA]</scope>
    <source>
        <strain evidence="2">cv. Punajuju</strain>
        <tissue evidence="1">Leaves</tissue>
    </source>
</reference>
<dbReference type="EMBL" id="CM042009">
    <property type="protein sequence ID" value="KAI3789562.1"/>
    <property type="molecule type" value="Genomic_DNA"/>
</dbReference>
<dbReference type="Proteomes" id="UP001055811">
    <property type="component" value="Linkage Group LG01"/>
</dbReference>
<name>A0ACB9H1F9_CICIN</name>
<accession>A0ACB9H1F9</accession>
<comment type="caution">
    <text evidence="1">The sequence shown here is derived from an EMBL/GenBank/DDBJ whole genome shotgun (WGS) entry which is preliminary data.</text>
</comment>
<reference evidence="2" key="1">
    <citation type="journal article" date="2022" name="Mol. Ecol. Resour.">
        <title>The genomes of chicory, endive, great burdock and yacon provide insights into Asteraceae palaeo-polyploidization history and plant inulin production.</title>
        <authorList>
            <person name="Fan W."/>
            <person name="Wang S."/>
            <person name="Wang H."/>
            <person name="Wang A."/>
            <person name="Jiang F."/>
            <person name="Liu H."/>
            <person name="Zhao H."/>
            <person name="Xu D."/>
            <person name="Zhang Y."/>
        </authorList>
    </citation>
    <scope>NUCLEOTIDE SEQUENCE [LARGE SCALE GENOMIC DNA]</scope>
    <source>
        <strain evidence="2">cv. Punajuju</strain>
    </source>
</reference>